<dbReference type="Pfam" id="PF00095">
    <property type="entry name" value="WAP"/>
    <property type="match status" value="2"/>
</dbReference>
<dbReference type="SMART" id="SM00217">
    <property type="entry name" value="WAP"/>
    <property type="match status" value="2"/>
</dbReference>
<dbReference type="PRINTS" id="PR00003">
    <property type="entry name" value="4DISULPHCORE"/>
</dbReference>
<dbReference type="Ensembl" id="ENSACOT00000011805.1">
    <property type="protein sequence ID" value="ENSACOP00000011399.1"/>
    <property type="gene ID" value="ENSACOG00000007905.1"/>
</dbReference>
<dbReference type="GO" id="GO:0005615">
    <property type="term" value="C:extracellular space"/>
    <property type="evidence" value="ECO:0007669"/>
    <property type="project" value="TreeGrafter"/>
</dbReference>
<dbReference type="InterPro" id="IPR050514">
    <property type="entry name" value="WAP_four-disulfide_core"/>
</dbReference>
<dbReference type="InterPro" id="IPR008197">
    <property type="entry name" value="WAP_dom"/>
</dbReference>
<sequence length="149" mass="15643">LQGSCCLTRVLHAQALALHRPPGSEPSASSSSLGSPAFSPIKQLYCLSDHGCPGTEKCCQSGPIRTCLLPTTESPGYCPRTGSKCCAHGCCTRCLPKPGLCPQKRVQRSAIACPNRCTDDRDCPGNRKCCFSGCGLACELPAEGCPAQR</sequence>
<accession>A0A8B9FRW3</accession>
<dbReference type="GO" id="GO:0019731">
    <property type="term" value="P:antibacterial humoral response"/>
    <property type="evidence" value="ECO:0007669"/>
    <property type="project" value="TreeGrafter"/>
</dbReference>
<dbReference type="CDD" id="cd00199">
    <property type="entry name" value="WAP"/>
    <property type="match status" value="1"/>
</dbReference>
<name>A0A8B9FRW3_9PSIT</name>
<proteinExistence type="predicted"/>
<evidence type="ECO:0000313" key="2">
    <source>
        <dbReference type="Ensembl" id="ENSACOP00000011399.1"/>
    </source>
</evidence>
<dbReference type="SUPFAM" id="SSF57256">
    <property type="entry name" value="Elafin-like"/>
    <property type="match status" value="2"/>
</dbReference>
<dbReference type="FunFam" id="4.10.75.10:FF:000001">
    <property type="entry name" value="Anosmin 1"/>
    <property type="match status" value="1"/>
</dbReference>
<dbReference type="GO" id="GO:0004867">
    <property type="term" value="F:serine-type endopeptidase inhibitor activity"/>
    <property type="evidence" value="ECO:0007669"/>
    <property type="project" value="TreeGrafter"/>
</dbReference>
<dbReference type="Proteomes" id="UP000694522">
    <property type="component" value="Unplaced"/>
</dbReference>
<evidence type="ECO:0000313" key="3">
    <source>
        <dbReference type="Proteomes" id="UP000694522"/>
    </source>
</evidence>
<feature type="domain" description="WAP" evidence="1">
    <location>
        <begin position="94"/>
        <end position="142"/>
    </location>
</feature>
<reference evidence="2" key="2">
    <citation type="submission" date="2025-09" db="UniProtKB">
        <authorList>
            <consortium name="Ensembl"/>
        </authorList>
    </citation>
    <scope>IDENTIFICATION</scope>
</reference>
<dbReference type="AlphaFoldDB" id="A0A8B9FRW3"/>
<reference evidence="2" key="1">
    <citation type="submission" date="2025-08" db="UniProtKB">
        <authorList>
            <consortium name="Ensembl"/>
        </authorList>
    </citation>
    <scope>IDENTIFICATION</scope>
</reference>
<dbReference type="PANTHER" id="PTHR19441:SF95">
    <property type="entry name" value="PERLWAPIN ISOFORM X1"/>
    <property type="match status" value="1"/>
</dbReference>
<organism evidence="2 3">
    <name type="scientific">Amazona collaria</name>
    <name type="common">yellow-billed parrot</name>
    <dbReference type="NCBI Taxonomy" id="241587"/>
    <lineage>
        <taxon>Eukaryota</taxon>
        <taxon>Metazoa</taxon>
        <taxon>Chordata</taxon>
        <taxon>Craniata</taxon>
        <taxon>Vertebrata</taxon>
        <taxon>Euteleostomi</taxon>
        <taxon>Archelosauria</taxon>
        <taxon>Archosauria</taxon>
        <taxon>Dinosauria</taxon>
        <taxon>Saurischia</taxon>
        <taxon>Theropoda</taxon>
        <taxon>Coelurosauria</taxon>
        <taxon>Aves</taxon>
        <taxon>Neognathae</taxon>
        <taxon>Neoaves</taxon>
        <taxon>Telluraves</taxon>
        <taxon>Australaves</taxon>
        <taxon>Psittaciformes</taxon>
        <taxon>Psittacidae</taxon>
        <taxon>Amazona</taxon>
    </lineage>
</organism>
<dbReference type="PANTHER" id="PTHR19441">
    <property type="entry name" value="WHEY ACDIC PROTEIN WAP"/>
    <property type="match status" value="1"/>
</dbReference>
<protein>
    <recommendedName>
        <fullName evidence="1">WAP domain-containing protein</fullName>
    </recommendedName>
</protein>
<dbReference type="Gene3D" id="4.10.75.10">
    <property type="entry name" value="Elafin-like"/>
    <property type="match status" value="2"/>
</dbReference>
<dbReference type="GO" id="GO:0045087">
    <property type="term" value="P:innate immune response"/>
    <property type="evidence" value="ECO:0007669"/>
    <property type="project" value="TreeGrafter"/>
</dbReference>
<dbReference type="InterPro" id="IPR036645">
    <property type="entry name" value="Elafin-like_sf"/>
</dbReference>
<keyword evidence="3" id="KW-1185">Reference proteome</keyword>
<evidence type="ECO:0000259" key="1">
    <source>
        <dbReference type="PROSITE" id="PS51390"/>
    </source>
</evidence>
<dbReference type="PROSITE" id="PS51390">
    <property type="entry name" value="WAP"/>
    <property type="match status" value="1"/>
</dbReference>